<gene>
    <name evidence="3" type="primary">NSL1</name>
    <name evidence="3" type="ORF">CR513_35169</name>
</gene>
<dbReference type="AlphaFoldDB" id="A0A371FZY6"/>
<dbReference type="InterPro" id="IPR020864">
    <property type="entry name" value="MACPF"/>
</dbReference>
<dbReference type="GO" id="GO:0005886">
    <property type="term" value="C:plasma membrane"/>
    <property type="evidence" value="ECO:0007669"/>
    <property type="project" value="TreeGrafter"/>
</dbReference>
<dbReference type="STRING" id="157652.A0A371FZY6"/>
<organism evidence="3 4">
    <name type="scientific">Mucuna pruriens</name>
    <name type="common">Velvet bean</name>
    <name type="synonym">Dolichos pruriens</name>
    <dbReference type="NCBI Taxonomy" id="157652"/>
    <lineage>
        <taxon>Eukaryota</taxon>
        <taxon>Viridiplantae</taxon>
        <taxon>Streptophyta</taxon>
        <taxon>Embryophyta</taxon>
        <taxon>Tracheophyta</taxon>
        <taxon>Spermatophyta</taxon>
        <taxon>Magnoliopsida</taxon>
        <taxon>eudicotyledons</taxon>
        <taxon>Gunneridae</taxon>
        <taxon>Pentapetalae</taxon>
        <taxon>rosids</taxon>
        <taxon>fabids</taxon>
        <taxon>Fabales</taxon>
        <taxon>Fabaceae</taxon>
        <taxon>Papilionoideae</taxon>
        <taxon>50 kb inversion clade</taxon>
        <taxon>NPAAA clade</taxon>
        <taxon>indigoferoid/millettioid clade</taxon>
        <taxon>Phaseoleae</taxon>
        <taxon>Mucuna</taxon>
    </lineage>
</organism>
<dbReference type="PANTHER" id="PTHR33199">
    <property type="entry name" value="MACPF DOMAIN-CONTAINING PROTEIN CAD1"/>
    <property type="match status" value="1"/>
</dbReference>
<dbReference type="PROSITE" id="PS51412">
    <property type="entry name" value="MACPF_2"/>
    <property type="match status" value="1"/>
</dbReference>
<dbReference type="GO" id="GO:0009626">
    <property type="term" value="P:plant-type hypersensitive response"/>
    <property type="evidence" value="ECO:0007669"/>
    <property type="project" value="TreeGrafter"/>
</dbReference>
<feature type="compositionally biased region" description="Polar residues" evidence="1">
    <location>
        <begin position="219"/>
        <end position="228"/>
    </location>
</feature>
<accession>A0A371FZY6</accession>
<reference evidence="3" key="1">
    <citation type="submission" date="2018-05" db="EMBL/GenBank/DDBJ databases">
        <title>Draft genome of Mucuna pruriens seed.</title>
        <authorList>
            <person name="Nnadi N.E."/>
            <person name="Vos R."/>
            <person name="Hasami M.H."/>
            <person name="Devisetty U.K."/>
            <person name="Aguiy J.C."/>
        </authorList>
    </citation>
    <scope>NUCLEOTIDE SEQUENCE [LARGE SCALE GENOMIC DNA]</scope>
    <source>
        <strain evidence="3">JCA_2017</strain>
    </source>
</reference>
<dbReference type="Pfam" id="PF01823">
    <property type="entry name" value="MACPF"/>
    <property type="match status" value="1"/>
</dbReference>
<feature type="domain" description="MACPF" evidence="2">
    <location>
        <begin position="8"/>
        <end position="339"/>
    </location>
</feature>
<sequence length="614" mass="68667">MGMIGVNSIAGLDSQTAAEKAVSVIGRGYDLCIDVRFSACRSRLIQIDTAHTRDLVFPAGVVVPNVPNSIKCDKGERTRFHSDVLPFNQMSEHFNKQISLSGKIPSGQFNTMFDMRKSWPIDAASTKYLAYDGWFITLYNVELDRTNITLSENVKKEVPSSWNPAALAEFIEKYGTHIVVGVQMGGKDVVHIKQLKNSDLQQTDLQKKLKQLADERFSEASNQSSTVNPADKSRKLKDNQATQWMHRHKPNPAAGRPVVRSHSKNNDIWSISVRRGGIDNGQSYNQWLSTISQSPNVISMSFVPITSLLNSVPGNGFLTHAMNLYLRYKPAIEELHQFLEFQLPRQWAPMYGDLPLGFGHKYKKSISPSLQFTLMGPKLYVNTLKVESGNRPVTGIRLYLEGKKSDHLAIHLQHLSEVPGALEISEDGGYEPMDEADERGYYEAVKWSMFSHVYTAPVEYSSSRMDESTAIVTKAWFEVKLVSMKKVLFLRLGYSTVASAIIRRSEWDGPSTTSRKSGFFSNLMSTRLSKELKSPEKPTNKVDINSAIYHGGPPVPTRALKMLSFVDTKEMVRGPEDPPGYWVLTGAKLCVEGGRISIKAKYSLLTISSEESLL</sequence>
<dbReference type="SMART" id="SM00457">
    <property type="entry name" value="MACPF"/>
    <property type="match status" value="1"/>
</dbReference>
<dbReference type="EMBL" id="QJKJ01007224">
    <property type="protein sequence ID" value="RDX83865.1"/>
    <property type="molecule type" value="Genomic_DNA"/>
</dbReference>
<dbReference type="GO" id="GO:2000031">
    <property type="term" value="P:regulation of salicylic acid mediated signaling pathway"/>
    <property type="evidence" value="ECO:0007669"/>
    <property type="project" value="InterPro"/>
</dbReference>
<proteinExistence type="predicted"/>
<feature type="non-terminal residue" evidence="3">
    <location>
        <position position="1"/>
    </location>
</feature>
<evidence type="ECO:0000313" key="4">
    <source>
        <dbReference type="Proteomes" id="UP000257109"/>
    </source>
</evidence>
<comment type="caution">
    <text evidence="3">The sequence shown here is derived from an EMBL/GenBank/DDBJ whole genome shotgun (WGS) entry which is preliminary data.</text>
</comment>
<evidence type="ECO:0000259" key="2">
    <source>
        <dbReference type="PROSITE" id="PS51412"/>
    </source>
</evidence>
<evidence type="ECO:0000256" key="1">
    <source>
        <dbReference type="SAM" id="MobiDB-lite"/>
    </source>
</evidence>
<dbReference type="OrthoDB" id="1366754at2759"/>
<feature type="region of interest" description="Disordered" evidence="1">
    <location>
        <begin position="216"/>
        <end position="260"/>
    </location>
</feature>
<name>A0A371FZY6_MUCPR</name>
<dbReference type="PANTHER" id="PTHR33199:SF8">
    <property type="entry name" value="MACPF DOMAIN-CONTAINING PROTEIN NSL1"/>
    <property type="match status" value="1"/>
</dbReference>
<dbReference type="Proteomes" id="UP000257109">
    <property type="component" value="Unassembled WGS sequence"/>
</dbReference>
<protein>
    <submittedName>
        <fullName evidence="3">MACPF domain-containing protein NSL1</fullName>
    </submittedName>
</protein>
<keyword evidence="4" id="KW-1185">Reference proteome</keyword>
<dbReference type="InterPro" id="IPR044663">
    <property type="entry name" value="CAD1/NSL1-like"/>
</dbReference>
<evidence type="ECO:0000313" key="3">
    <source>
        <dbReference type="EMBL" id="RDX83865.1"/>
    </source>
</evidence>